<feature type="compositionally biased region" description="Low complexity" evidence="1">
    <location>
        <begin position="336"/>
        <end position="348"/>
    </location>
</feature>
<proteinExistence type="predicted"/>
<sequence length="616" mass="68587">MLIHTSTIFCLDHYSRHAWRGSNLEAMNTLTYFFLLLPAQLSAFQLPAAQSRYHVRPSSGTRLHSPVPVHKRPHRRKTALYMSNNSMPNKGEIAQQKAETYKALSSFHETRFPESAISNKDTSFFDGMYEDGPDDESNMAEYWECKEGAISYAVPMDPAAGLKKGVISKPYRSHVQIQTNIGRSRGELKNKGLRLMETIHVLKNDEITTLPFVRSIPLDANVDVDSVDGSYSLDDAVSSDKSSSPHLPLFPPSLLAGLNPSDVKFLVEHTIAVSDLERCRCFLLYGDADSDGDESKNADDGDDEDSVKHNYRLVGVVLAEESKKMPTQQKIENSLDDSSSLTTSKSDPLPSPPLGMLRADADENINQEKMDQLFQAITKHNKRVMSGSGGIDIDKPTMKRHSPGMFGICSGVYLGDTFIREPIPTRSSLRSNKGFGRRAEDKSNKSGEDDEDRFATWQVGVQKSTLQFQWDYSMNVVQTGTYGKSIGTMNSLSCTALYKSVGTVVVNEGRATKSREQRRVVWYMDGSYIAGLIGTGYFRAPRYLAFSRSQHSGGEPKLTEFIVFYKPDVPPSMLSDEASIPEEYCSKITRLYKSDGSLLQGSTGFFSMTKHAFDET</sequence>
<evidence type="ECO:0000313" key="2">
    <source>
        <dbReference type="EMBL" id="KAL3782469.1"/>
    </source>
</evidence>
<feature type="region of interest" description="Disordered" evidence="1">
    <location>
        <begin position="322"/>
        <end position="357"/>
    </location>
</feature>
<dbReference type="AlphaFoldDB" id="A0ABD3P2I2"/>
<feature type="compositionally biased region" description="Basic and acidic residues" evidence="1">
    <location>
        <begin position="437"/>
        <end position="447"/>
    </location>
</feature>
<dbReference type="EMBL" id="JABMIG020000285">
    <property type="protein sequence ID" value="KAL3782469.1"/>
    <property type="molecule type" value="Genomic_DNA"/>
</dbReference>
<name>A0ABD3P2I2_9STRA</name>
<comment type="caution">
    <text evidence="2">The sequence shown here is derived from an EMBL/GenBank/DDBJ whole genome shotgun (WGS) entry which is preliminary data.</text>
</comment>
<organism evidence="2 3">
    <name type="scientific">Cyclotella cryptica</name>
    <dbReference type="NCBI Taxonomy" id="29204"/>
    <lineage>
        <taxon>Eukaryota</taxon>
        <taxon>Sar</taxon>
        <taxon>Stramenopiles</taxon>
        <taxon>Ochrophyta</taxon>
        <taxon>Bacillariophyta</taxon>
        <taxon>Coscinodiscophyceae</taxon>
        <taxon>Thalassiosirophycidae</taxon>
        <taxon>Stephanodiscales</taxon>
        <taxon>Stephanodiscaceae</taxon>
        <taxon>Cyclotella</taxon>
    </lineage>
</organism>
<keyword evidence="3" id="KW-1185">Reference proteome</keyword>
<accession>A0ABD3P2I2</accession>
<gene>
    <name evidence="2" type="ORF">HJC23_002220</name>
</gene>
<reference evidence="2 3" key="1">
    <citation type="journal article" date="2020" name="G3 (Bethesda)">
        <title>Improved Reference Genome for Cyclotella cryptica CCMP332, a Model for Cell Wall Morphogenesis, Salinity Adaptation, and Lipid Production in Diatoms (Bacillariophyta).</title>
        <authorList>
            <person name="Roberts W.R."/>
            <person name="Downey K.M."/>
            <person name="Ruck E.C."/>
            <person name="Traller J.C."/>
            <person name="Alverson A.J."/>
        </authorList>
    </citation>
    <scope>NUCLEOTIDE SEQUENCE [LARGE SCALE GENOMIC DNA]</scope>
    <source>
        <strain evidence="2 3">CCMP332</strain>
    </source>
</reference>
<evidence type="ECO:0000256" key="1">
    <source>
        <dbReference type="SAM" id="MobiDB-lite"/>
    </source>
</evidence>
<protein>
    <submittedName>
        <fullName evidence="2">Uncharacterized protein</fullName>
    </submittedName>
</protein>
<feature type="region of interest" description="Disordered" evidence="1">
    <location>
        <begin position="425"/>
        <end position="451"/>
    </location>
</feature>
<evidence type="ECO:0000313" key="3">
    <source>
        <dbReference type="Proteomes" id="UP001516023"/>
    </source>
</evidence>
<dbReference type="Proteomes" id="UP001516023">
    <property type="component" value="Unassembled WGS sequence"/>
</dbReference>